<dbReference type="EMBL" id="JAWJWF010000003">
    <property type="protein sequence ID" value="KAK6635792.1"/>
    <property type="molecule type" value="Genomic_DNA"/>
</dbReference>
<evidence type="ECO:0000313" key="2">
    <source>
        <dbReference type="Proteomes" id="UP001359485"/>
    </source>
</evidence>
<protein>
    <submittedName>
        <fullName evidence="1">Uncharacterized protein</fullName>
    </submittedName>
</protein>
<gene>
    <name evidence="1" type="ORF">RUM44_001046</name>
</gene>
<evidence type="ECO:0000313" key="1">
    <source>
        <dbReference type="EMBL" id="KAK6635792.1"/>
    </source>
</evidence>
<reference evidence="1 2" key="1">
    <citation type="submission" date="2023-09" db="EMBL/GenBank/DDBJ databases">
        <title>Genomes of two closely related lineages of the louse Polyplax serrata with different host specificities.</title>
        <authorList>
            <person name="Martinu J."/>
            <person name="Tarabai H."/>
            <person name="Stefka J."/>
            <person name="Hypsa V."/>
        </authorList>
    </citation>
    <scope>NUCLEOTIDE SEQUENCE [LARGE SCALE GENOMIC DNA]</scope>
    <source>
        <strain evidence="1">98ZLc_SE</strain>
    </source>
</reference>
<keyword evidence="2" id="KW-1185">Reference proteome</keyword>
<organism evidence="1 2">
    <name type="scientific">Polyplax serrata</name>
    <name type="common">Common mouse louse</name>
    <dbReference type="NCBI Taxonomy" id="468196"/>
    <lineage>
        <taxon>Eukaryota</taxon>
        <taxon>Metazoa</taxon>
        <taxon>Ecdysozoa</taxon>
        <taxon>Arthropoda</taxon>
        <taxon>Hexapoda</taxon>
        <taxon>Insecta</taxon>
        <taxon>Pterygota</taxon>
        <taxon>Neoptera</taxon>
        <taxon>Paraneoptera</taxon>
        <taxon>Psocodea</taxon>
        <taxon>Troctomorpha</taxon>
        <taxon>Phthiraptera</taxon>
        <taxon>Anoplura</taxon>
        <taxon>Polyplacidae</taxon>
        <taxon>Polyplax</taxon>
    </lineage>
</organism>
<dbReference type="Proteomes" id="UP001359485">
    <property type="component" value="Unassembled WGS sequence"/>
</dbReference>
<comment type="caution">
    <text evidence="1">The sequence shown here is derived from an EMBL/GenBank/DDBJ whole genome shotgun (WGS) entry which is preliminary data.</text>
</comment>
<accession>A0ABR1B7N3</accession>
<name>A0ABR1B7N3_POLSC</name>
<sequence length="706" mass="80220">MTEKMNNIKYTDNELNLMSYQELRRLSILLRLPANIKKTYMISMIQAHQKGDGFTKTAIANKVMEERKIKRLTTKGRQAKPYIMVSTTTTQQIPTDLSVSTKHEFETRFSYVAHYTSKDNTNAGISRIIKEETEVSRRNRNILQPPRKPSRKLSTMGRTEIMLPRNHSLTTPVRLMPQYERGFAPLTQYEAVPGLSNAKANFDDSGSYNYHFHGEYSNTMMTSSSHEMYRNETYWHPREIYNNSLMPILSSLLTPNSVPINSTGFTSQYASQNATKSQSSFQGIYEKYVKSGGLIEGQTYQSNATNSTLMLNNSYTDENTSNSNSDTQGNYVVTKNDIDFEVNSTVDESGYQQFSRRDDTVIRHANSSLSHLGENYSQRAMEYNGYSNGGTKDLSSCIGEFFGSENDLSQSEDDFRKTGALIHPSTKLVNNGVNHYRLTAVPLSQSEAERTCATEERIWEETDGGERDELWKTSTERNFVSVPDGDNRGPSSSDVSENFNYCTSDAVQTTESTWDKRRLNENHVSIRHSDFPRCRYILGHNKYPEVVNKKSDVTAVLPSFWSTFSAYGTNNKVYSLCRNSFTGTTETHVSPIMISTYAKQYTHGNSQLTSNNPEESPQISRPWVYTYSEPSQSSFSVENSSYSTWNEYSSEVGDKMLSSDNPHEVQVVKCRKHGCHYLYSVPSSCNQGELQKDRAFDQTAQIKPFI</sequence>
<proteinExistence type="predicted"/>